<keyword evidence="4" id="KW-0547">Nucleotide-binding</keyword>
<name>A0A2G2XMB1_CAPBA</name>
<evidence type="ECO:0000313" key="10">
    <source>
        <dbReference type="Proteomes" id="UP000224567"/>
    </source>
</evidence>
<sequence>MAEAFLQVVLENLTTFLKGKLVLIFGFQKEFEKLSSIFSTIQAVLEDAEEKQLKGSAIQNWLHKLNAAAYQVDDILDECKYEATKFEHSRLGSYHPGIISFRHKIGKRMKEIMEKLDSIAEERSKFHLHEKTTDKQASSTRETGLSTS</sequence>
<dbReference type="InterPro" id="IPR038005">
    <property type="entry name" value="RX-like_CC"/>
</dbReference>
<dbReference type="OrthoDB" id="1299809at2759"/>
<comment type="similarity">
    <text evidence="1">Belongs to the disease resistance NB-LRR family.</text>
</comment>
<keyword evidence="10" id="KW-1185">Reference proteome</keyword>
<feature type="region of interest" description="Disordered" evidence="7">
    <location>
        <begin position="126"/>
        <end position="148"/>
    </location>
</feature>
<dbReference type="Proteomes" id="UP000224567">
    <property type="component" value="Unassembled WGS sequence"/>
</dbReference>
<evidence type="ECO:0000256" key="5">
    <source>
        <dbReference type="ARBA" id="ARBA00022821"/>
    </source>
</evidence>
<keyword evidence="6" id="KW-0067">ATP-binding</keyword>
<keyword evidence="3" id="KW-0677">Repeat</keyword>
<evidence type="ECO:0000256" key="3">
    <source>
        <dbReference type="ARBA" id="ARBA00022737"/>
    </source>
</evidence>
<feature type="compositionally biased region" description="Polar residues" evidence="7">
    <location>
        <begin position="135"/>
        <end position="148"/>
    </location>
</feature>
<organism evidence="9 10">
    <name type="scientific">Capsicum baccatum</name>
    <name type="common">Peruvian pepper</name>
    <dbReference type="NCBI Taxonomy" id="33114"/>
    <lineage>
        <taxon>Eukaryota</taxon>
        <taxon>Viridiplantae</taxon>
        <taxon>Streptophyta</taxon>
        <taxon>Embryophyta</taxon>
        <taxon>Tracheophyta</taxon>
        <taxon>Spermatophyta</taxon>
        <taxon>Magnoliopsida</taxon>
        <taxon>eudicotyledons</taxon>
        <taxon>Gunneridae</taxon>
        <taxon>Pentapetalae</taxon>
        <taxon>asterids</taxon>
        <taxon>lamiids</taxon>
        <taxon>Solanales</taxon>
        <taxon>Solanaceae</taxon>
        <taxon>Solanoideae</taxon>
        <taxon>Capsiceae</taxon>
        <taxon>Capsicum</taxon>
    </lineage>
</organism>
<dbReference type="AlphaFoldDB" id="A0A2G2XMB1"/>
<evidence type="ECO:0000256" key="6">
    <source>
        <dbReference type="ARBA" id="ARBA00022840"/>
    </source>
</evidence>
<dbReference type="EMBL" id="MLFT02000001">
    <property type="protein sequence ID" value="PHT58628.1"/>
    <property type="molecule type" value="Genomic_DNA"/>
</dbReference>
<evidence type="ECO:0000259" key="8">
    <source>
        <dbReference type="Pfam" id="PF18052"/>
    </source>
</evidence>
<reference evidence="10" key="2">
    <citation type="journal article" date="2017" name="J. Anim. Genet.">
        <title>Multiple reference genome sequences of hot pepper reveal the massive evolution of plant disease resistance genes by retroduplication.</title>
        <authorList>
            <person name="Kim S."/>
            <person name="Park J."/>
            <person name="Yeom S.-I."/>
            <person name="Kim Y.-M."/>
            <person name="Seo E."/>
            <person name="Kim K.-T."/>
            <person name="Kim M.-S."/>
            <person name="Lee J.M."/>
            <person name="Cheong K."/>
            <person name="Shin H.-S."/>
            <person name="Kim S.-B."/>
            <person name="Han K."/>
            <person name="Lee J."/>
            <person name="Park M."/>
            <person name="Lee H.-A."/>
            <person name="Lee H.-Y."/>
            <person name="Lee Y."/>
            <person name="Oh S."/>
            <person name="Lee J.H."/>
            <person name="Choi E."/>
            <person name="Choi E."/>
            <person name="Lee S.E."/>
            <person name="Jeon J."/>
            <person name="Kim H."/>
            <person name="Choi G."/>
            <person name="Song H."/>
            <person name="Lee J."/>
            <person name="Lee S.-C."/>
            <person name="Kwon J.-K."/>
            <person name="Lee H.-Y."/>
            <person name="Koo N."/>
            <person name="Hong Y."/>
            <person name="Kim R.W."/>
            <person name="Kang W.-H."/>
            <person name="Huh J.H."/>
            <person name="Kang B.-C."/>
            <person name="Yang T.-J."/>
            <person name="Lee Y.-H."/>
            <person name="Bennetzen J.L."/>
            <person name="Choi D."/>
        </authorList>
    </citation>
    <scope>NUCLEOTIDE SEQUENCE [LARGE SCALE GENOMIC DNA]</scope>
    <source>
        <strain evidence="10">cv. PBC81</strain>
    </source>
</reference>
<dbReference type="InterPro" id="IPR041118">
    <property type="entry name" value="Rx_N"/>
</dbReference>
<evidence type="ECO:0000313" key="9">
    <source>
        <dbReference type="EMBL" id="PHT58628.1"/>
    </source>
</evidence>
<dbReference type="Gene3D" id="1.20.5.4130">
    <property type="match status" value="1"/>
</dbReference>
<evidence type="ECO:0000256" key="4">
    <source>
        <dbReference type="ARBA" id="ARBA00022741"/>
    </source>
</evidence>
<dbReference type="CDD" id="cd14798">
    <property type="entry name" value="RX-CC_like"/>
    <property type="match status" value="1"/>
</dbReference>
<comment type="caution">
    <text evidence="9">The sequence shown here is derived from an EMBL/GenBank/DDBJ whole genome shotgun (WGS) entry which is preliminary data.</text>
</comment>
<keyword evidence="5" id="KW-0611">Plant defense</keyword>
<proteinExistence type="inferred from homology"/>
<evidence type="ECO:0000256" key="7">
    <source>
        <dbReference type="SAM" id="MobiDB-lite"/>
    </source>
</evidence>
<dbReference type="GO" id="GO:0005524">
    <property type="term" value="F:ATP binding"/>
    <property type="evidence" value="ECO:0007669"/>
    <property type="project" value="UniProtKB-KW"/>
</dbReference>
<accession>A0A2G2XMB1</accession>
<dbReference type="PANTHER" id="PTHR36766">
    <property type="entry name" value="PLANT BROAD-SPECTRUM MILDEW RESISTANCE PROTEIN RPW8"/>
    <property type="match status" value="1"/>
</dbReference>
<dbReference type="PANTHER" id="PTHR36766:SF42">
    <property type="entry name" value="NB-ARC DOMAIN DISEASE RESISTANCE PROTEIN"/>
    <property type="match status" value="1"/>
</dbReference>
<gene>
    <name evidence="9" type="ORF">CQW23_00991</name>
</gene>
<dbReference type="GO" id="GO:0006952">
    <property type="term" value="P:defense response"/>
    <property type="evidence" value="ECO:0007669"/>
    <property type="project" value="UniProtKB-KW"/>
</dbReference>
<dbReference type="Pfam" id="PF18052">
    <property type="entry name" value="Rx_N"/>
    <property type="match status" value="1"/>
</dbReference>
<keyword evidence="2" id="KW-0433">Leucine-rich repeat</keyword>
<dbReference type="STRING" id="33114.A0A2G2XMB1"/>
<reference evidence="9 10" key="1">
    <citation type="journal article" date="2017" name="Genome Biol.">
        <title>New reference genome sequences of hot pepper reveal the massive evolution of plant disease-resistance genes by retroduplication.</title>
        <authorList>
            <person name="Kim S."/>
            <person name="Park J."/>
            <person name="Yeom S.I."/>
            <person name="Kim Y.M."/>
            <person name="Seo E."/>
            <person name="Kim K.T."/>
            <person name="Kim M.S."/>
            <person name="Lee J.M."/>
            <person name="Cheong K."/>
            <person name="Shin H.S."/>
            <person name="Kim S.B."/>
            <person name="Han K."/>
            <person name="Lee J."/>
            <person name="Park M."/>
            <person name="Lee H.A."/>
            <person name="Lee H.Y."/>
            <person name="Lee Y."/>
            <person name="Oh S."/>
            <person name="Lee J.H."/>
            <person name="Choi E."/>
            <person name="Choi E."/>
            <person name="Lee S.E."/>
            <person name="Jeon J."/>
            <person name="Kim H."/>
            <person name="Choi G."/>
            <person name="Song H."/>
            <person name="Lee J."/>
            <person name="Lee S.C."/>
            <person name="Kwon J.K."/>
            <person name="Lee H.Y."/>
            <person name="Koo N."/>
            <person name="Hong Y."/>
            <person name="Kim R.W."/>
            <person name="Kang W.H."/>
            <person name="Huh J.H."/>
            <person name="Kang B.C."/>
            <person name="Yang T.J."/>
            <person name="Lee Y.H."/>
            <person name="Bennetzen J.L."/>
            <person name="Choi D."/>
        </authorList>
    </citation>
    <scope>NUCLEOTIDE SEQUENCE [LARGE SCALE GENOMIC DNA]</scope>
    <source>
        <strain evidence="10">cv. PBC81</strain>
    </source>
</reference>
<protein>
    <submittedName>
        <fullName evidence="9">Disease resistance protein RGA4</fullName>
    </submittedName>
</protein>
<evidence type="ECO:0000256" key="2">
    <source>
        <dbReference type="ARBA" id="ARBA00022614"/>
    </source>
</evidence>
<feature type="domain" description="Disease resistance N-terminal" evidence="8">
    <location>
        <begin position="5"/>
        <end position="88"/>
    </location>
</feature>
<evidence type="ECO:0000256" key="1">
    <source>
        <dbReference type="ARBA" id="ARBA00008894"/>
    </source>
</evidence>